<dbReference type="GO" id="GO:0080120">
    <property type="term" value="P:CAAX-box protein maturation"/>
    <property type="evidence" value="ECO:0007669"/>
    <property type="project" value="UniProtKB-ARBA"/>
</dbReference>
<reference evidence="3 4" key="1">
    <citation type="submission" date="2016-10" db="EMBL/GenBank/DDBJ databases">
        <title>Rhodobacter sp. LPB0142, isolated from sea water.</title>
        <authorList>
            <person name="Kim E."/>
            <person name="Yi H."/>
        </authorList>
    </citation>
    <scope>NUCLEOTIDE SEQUENCE [LARGE SCALE GENOMIC DNA]</scope>
    <source>
        <strain evidence="3 4">LPB0142</strain>
    </source>
</reference>
<keyword evidence="4" id="KW-1185">Reference proteome</keyword>
<dbReference type="Proteomes" id="UP000176562">
    <property type="component" value="Chromosome"/>
</dbReference>
<organism evidence="3 4">
    <name type="scientific">Rhodobacter xanthinilyticus</name>
    <dbReference type="NCBI Taxonomy" id="1850250"/>
    <lineage>
        <taxon>Bacteria</taxon>
        <taxon>Pseudomonadati</taxon>
        <taxon>Pseudomonadota</taxon>
        <taxon>Alphaproteobacteria</taxon>
        <taxon>Rhodobacterales</taxon>
        <taxon>Rhodobacter group</taxon>
        <taxon>Rhodobacter</taxon>
    </lineage>
</organism>
<feature type="transmembrane region" description="Helical" evidence="1">
    <location>
        <begin position="178"/>
        <end position="196"/>
    </location>
</feature>
<gene>
    <name evidence="3" type="ORF">LPB142_01800</name>
</gene>
<accession>A0A1D9M8N7</accession>
<feature type="transmembrane region" description="Helical" evidence="1">
    <location>
        <begin position="67"/>
        <end position="90"/>
    </location>
</feature>
<name>A0A1D9M8N7_9RHOB</name>
<dbReference type="RefSeq" id="WP_071165327.1">
    <property type="nucleotide sequence ID" value="NZ_CP017781.1"/>
</dbReference>
<sequence length="292" mass="30946">MTYPRLAHFIAPARARAELWRTLLGLTGVVVLYYSALFVAMAFVVAALGDGRLMALLRNVLGGSTPFGLSLTLASFLPMAAAVIFVARALHARRLLTLTGPGAGAAFARVIGPLVGLQIALLVLQLGGPDIGRATPLATLLRWLPLAGPLLFLQVAAEELVFRGYLLQQMAARFRSPLAWMILPSALFGALHYDAASFGPAAIFPALWAAVFGCLAADLTARTGNLGAALALHLATNIGAIFLVGLYGNLDGLALYTLVLNTRDIAAIAPYMACDFALLLVNWLMIRVLLRV</sequence>
<dbReference type="EMBL" id="CP017781">
    <property type="protein sequence ID" value="AOZ68197.1"/>
    <property type="molecule type" value="Genomic_DNA"/>
</dbReference>
<feature type="transmembrane region" description="Helical" evidence="1">
    <location>
        <begin position="23"/>
        <end position="47"/>
    </location>
</feature>
<evidence type="ECO:0000256" key="1">
    <source>
        <dbReference type="SAM" id="Phobius"/>
    </source>
</evidence>
<keyword evidence="1" id="KW-1133">Transmembrane helix</keyword>
<feature type="transmembrane region" description="Helical" evidence="1">
    <location>
        <begin position="268"/>
        <end position="290"/>
    </location>
</feature>
<proteinExistence type="predicted"/>
<evidence type="ECO:0000259" key="2">
    <source>
        <dbReference type="Pfam" id="PF02517"/>
    </source>
</evidence>
<evidence type="ECO:0000313" key="4">
    <source>
        <dbReference type="Proteomes" id="UP000176562"/>
    </source>
</evidence>
<dbReference type="Pfam" id="PF02517">
    <property type="entry name" value="Rce1-like"/>
    <property type="match status" value="1"/>
</dbReference>
<protein>
    <recommendedName>
        <fullName evidence="2">CAAX prenyl protease 2/Lysostaphin resistance protein A-like domain-containing protein</fullName>
    </recommendedName>
</protein>
<keyword evidence="1" id="KW-0472">Membrane</keyword>
<evidence type="ECO:0000313" key="3">
    <source>
        <dbReference type="EMBL" id="AOZ68197.1"/>
    </source>
</evidence>
<feature type="transmembrane region" description="Helical" evidence="1">
    <location>
        <begin position="228"/>
        <end position="248"/>
    </location>
</feature>
<dbReference type="KEGG" id="rhp:LPB142_01800"/>
<dbReference type="STRING" id="1850250.LPB142_01800"/>
<feature type="transmembrane region" description="Helical" evidence="1">
    <location>
        <begin position="202"/>
        <end position="221"/>
    </location>
</feature>
<dbReference type="InterPro" id="IPR003675">
    <property type="entry name" value="Rce1/LyrA-like_dom"/>
</dbReference>
<keyword evidence="1" id="KW-0812">Transmembrane</keyword>
<feature type="transmembrane region" description="Helical" evidence="1">
    <location>
        <begin position="146"/>
        <end position="166"/>
    </location>
</feature>
<dbReference type="GO" id="GO:0004175">
    <property type="term" value="F:endopeptidase activity"/>
    <property type="evidence" value="ECO:0007669"/>
    <property type="project" value="UniProtKB-ARBA"/>
</dbReference>
<feature type="domain" description="CAAX prenyl protease 2/Lysostaphin resistance protein A-like" evidence="2">
    <location>
        <begin position="146"/>
        <end position="238"/>
    </location>
</feature>
<feature type="transmembrane region" description="Helical" evidence="1">
    <location>
        <begin position="102"/>
        <end position="126"/>
    </location>
</feature>
<dbReference type="AlphaFoldDB" id="A0A1D9M8N7"/>